<keyword evidence="7 15" id="KW-0028">Amino-acid biosynthesis</keyword>
<dbReference type="GO" id="GO:0004049">
    <property type="term" value="F:anthranilate synthase activity"/>
    <property type="evidence" value="ECO:0007669"/>
    <property type="project" value="UniProtKB-EC"/>
</dbReference>
<keyword evidence="12 15" id="KW-0456">Lyase</keyword>
<evidence type="ECO:0000256" key="12">
    <source>
        <dbReference type="ARBA" id="ARBA00023239"/>
    </source>
</evidence>
<evidence type="ECO:0000256" key="4">
    <source>
        <dbReference type="ARBA" id="ARBA00011575"/>
    </source>
</evidence>
<dbReference type="NCBIfam" id="TIGR00564">
    <property type="entry name" value="trpE_most"/>
    <property type="match status" value="1"/>
</dbReference>
<sequence>MSKVSSEEFNNLKNKGYSFPICLEFKAKKLDPIDLFYNLEGKYKFILENREFRLKNTRYSYMGVEPYKAIVLENHKVNIIEDLSDERKQSEVKEDIFNVLKEHLNIKYLDLGEEIPFTGGAIGYMSYDFIKEIEHIEDKNKKDIGIPESILLFYKTIVIYDHKENSLRLIYNVTPEDDLSLIEIENRLNQLYGELNKKRESIPLEAVSKDKNFKSNYEKEEYYELVKRAKDYIKSGDILQVVLSQRFSIETKSEPFQIYRKLRYINPSPYMFYIDFEEFNLIGASPENLVSQLNGTVITNPIAGTRRRGEMELEDKELEESLLNDEKEISEHTMLVDTGKMDIGRVSEEGSVKVDKLMQVERYSHVMHLVSQVSGRVKEGIDCIDTLKACFPAGTVSGAPKIRAMEIIAELENVRREFYAGTVGYMSFNGNMDMAISIRTILYKDGYAYISAGGGIVQGSTPEFEYVETVNKAKATMEVI</sequence>
<evidence type="ECO:0000313" key="19">
    <source>
        <dbReference type="Proteomes" id="UP000308489"/>
    </source>
</evidence>
<dbReference type="EMBL" id="LR590481">
    <property type="protein sequence ID" value="VTQ82360.1"/>
    <property type="molecule type" value="Genomic_DNA"/>
</dbReference>
<dbReference type="Proteomes" id="UP000308489">
    <property type="component" value="Chromosome 1"/>
</dbReference>
<dbReference type="AlphaFoldDB" id="A0A4U9R106"/>
<evidence type="ECO:0000256" key="9">
    <source>
        <dbReference type="ARBA" id="ARBA00022822"/>
    </source>
</evidence>
<name>A0A4U9R106_HATHI</name>
<keyword evidence="8 15" id="KW-0479">Metal-binding</keyword>
<evidence type="ECO:0000256" key="10">
    <source>
        <dbReference type="ARBA" id="ARBA00022842"/>
    </source>
</evidence>
<evidence type="ECO:0000256" key="5">
    <source>
        <dbReference type="ARBA" id="ARBA00012266"/>
    </source>
</evidence>
<dbReference type="InterPro" id="IPR005801">
    <property type="entry name" value="ADC_synthase"/>
</dbReference>
<evidence type="ECO:0000259" key="16">
    <source>
        <dbReference type="Pfam" id="PF00425"/>
    </source>
</evidence>
<dbReference type="PANTHER" id="PTHR11236:SF48">
    <property type="entry name" value="ISOCHORISMATE SYNTHASE MENF"/>
    <property type="match status" value="1"/>
</dbReference>
<dbReference type="GO" id="GO:0046872">
    <property type="term" value="F:metal ion binding"/>
    <property type="evidence" value="ECO:0007669"/>
    <property type="project" value="UniProtKB-KW"/>
</dbReference>
<dbReference type="PANTHER" id="PTHR11236">
    <property type="entry name" value="AMINOBENZOATE/ANTHRANILATE SYNTHASE"/>
    <property type="match status" value="1"/>
</dbReference>
<dbReference type="GO" id="GO:0000162">
    <property type="term" value="P:L-tryptophan biosynthetic process"/>
    <property type="evidence" value="ECO:0007669"/>
    <property type="project" value="UniProtKB-UniPathway"/>
</dbReference>
<dbReference type="Gene3D" id="3.60.120.10">
    <property type="entry name" value="Anthranilate synthase"/>
    <property type="match status" value="1"/>
</dbReference>
<evidence type="ECO:0000256" key="2">
    <source>
        <dbReference type="ARBA" id="ARBA00004873"/>
    </source>
</evidence>
<evidence type="ECO:0000256" key="6">
    <source>
        <dbReference type="ARBA" id="ARBA00020653"/>
    </source>
</evidence>
<evidence type="ECO:0000256" key="15">
    <source>
        <dbReference type="RuleBase" id="RU364045"/>
    </source>
</evidence>
<dbReference type="InterPro" id="IPR019999">
    <property type="entry name" value="Anth_synth_I-like"/>
</dbReference>
<feature type="domain" description="Anthranilate synthase component I N-terminal" evidence="17">
    <location>
        <begin position="30"/>
        <end position="168"/>
    </location>
</feature>
<evidence type="ECO:0000256" key="11">
    <source>
        <dbReference type="ARBA" id="ARBA00023141"/>
    </source>
</evidence>
<dbReference type="Pfam" id="PF04715">
    <property type="entry name" value="Anth_synt_I_N"/>
    <property type="match status" value="1"/>
</dbReference>
<gene>
    <name evidence="15 18" type="primary">trpE</name>
    <name evidence="18" type="ORF">NCTC503_00162</name>
</gene>
<dbReference type="Pfam" id="PF00425">
    <property type="entry name" value="Chorismate_bind"/>
    <property type="match status" value="1"/>
</dbReference>
<evidence type="ECO:0000256" key="13">
    <source>
        <dbReference type="ARBA" id="ARBA00025634"/>
    </source>
</evidence>
<dbReference type="InterPro" id="IPR015890">
    <property type="entry name" value="Chorismate_C"/>
</dbReference>
<dbReference type="PRINTS" id="PR00095">
    <property type="entry name" value="ANTSNTHASEI"/>
</dbReference>
<proteinExistence type="inferred from homology"/>
<organism evidence="18 19">
    <name type="scientific">Hathewaya histolytica</name>
    <name type="common">Clostridium histolyticum</name>
    <dbReference type="NCBI Taxonomy" id="1498"/>
    <lineage>
        <taxon>Bacteria</taxon>
        <taxon>Bacillati</taxon>
        <taxon>Bacillota</taxon>
        <taxon>Clostridia</taxon>
        <taxon>Eubacteriales</taxon>
        <taxon>Clostridiaceae</taxon>
        <taxon>Hathewaya</taxon>
    </lineage>
</organism>
<dbReference type="RefSeq" id="WP_138209002.1">
    <property type="nucleotide sequence ID" value="NZ_CBCRUQ010000011.1"/>
</dbReference>
<evidence type="ECO:0000256" key="14">
    <source>
        <dbReference type="ARBA" id="ARBA00047683"/>
    </source>
</evidence>
<evidence type="ECO:0000259" key="17">
    <source>
        <dbReference type="Pfam" id="PF04715"/>
    </source>
</evidence>
<protein>
    <recommendedName>
        <fullName evidence="6 15">Anthranilate synthase component 1</fullName>
        <ecNumber evidence="5 15">4.1.3.27</ecNumber>
    </recommendedName>
</protein>
<dbReference type="SUPFAM" id="SSF56322">
    <property type="entry name" value="ADC synthase"/>
    <property type="match status" value="1"/>
</dbReference>
<keyword evidence="10 15" id="KW-0460">Magnesium</keyword>
<evidence type="ECO:0000313" key="18">
    <source>
        <dbReference type="EMBL" id="VTQ82360.1"/>
    </source>
</evidence>
<keyword evidence="11 15" id="KW-0057">Aromatic amino acid biosynthesis</keyword>
<comment type="function">
    <text evidence="13 15">Part of a heterotetrameric complex that catalyzes the two-step biosynthesis of anthranilate, an intermediate in the biosynthesis of L-tryptophan. In the first step, the glutamine-binding beta subunit (TrpG) of anthranilate synthase (AS) provides the glutamine amidotransferase activity which generates ammonia as a substrate that, along with chorismate, is used in the second step, catalyzed by the large alpha subunit of AS (TrpE) to produce anthranilate. In the absence of TrpG, TrpE can synthesize anthranilate directly from chorismate and high concentrations of ammonia.</text>
</comment>
<dbReference type="KEGG" id="hhw:NCTC503_00162"/>
<dbReference type="InterPro" id="IPR006805">
    <property type="entry name" value="Anth_synth_I_N"/>
</dbReference>
<comment type="subunit">
    <text evidence="4 15">Heterotetramer consisting of two non-identical subunits: a beta subunit (TrpG) and a large alpha subunit (TrpE).</text>
</comment>
<dbReference type="EC" id="4.1.3.27" evidence="5 15"/>
<keyword evidence="9 15" id="KW-0822">Tryptophan biosynthesis</keyword>
<comment type="similarity">
    <text evidence="3 15">Belongs to the anthranilate synthase component I family.</text>
</comment>
<evidence type="ECO:0000256" key="7">
    <source>
        <dbReference type="ARBA" id="ARBA00022605"/>
    </source>
</evidence>
<evidence type="ECO:0000256" key="3">
    <source>
        <dbReference type="ARBA" id="ARBA00009562"/>
    </source>
</evidence>
<feature type="domain" description="Chorismate-utilising enzyme C-terminal" evidence="16">
    <location>
        <begin position="219"/>
        <end position="472"/>
    </location>
</feature>
<reference evidence="18 19" key="1">
    <citation type="submission" date="2019-05" db="EMBL/GenBank/DDBJ databases">
        <authorList>
            <consortium name="Pathogen Informatics"/>
        </authorList>
    </citation>
    <scope>NUCLEOTIDE SEQUENCE [LARGE SCALE GENOMIC DNA]</scope>
    <source>
        <strain evidence="18 19">NCTC503</strain>
    </source>
</reference>
<comment type="cofactor">
    <cofactor evidence="1 15">
        <name>Mg(2+)</name>
        <dbReference type="ChEBI" id="CHEBI:18420"/>
    </cofactor>
</comment>
<evidence type="ECO:0000256" key="1">
    <source>
        <dbReference type="ARBA" id="ARBA00001946"/>
    </source>
</evidence>
<accession>A0A4U9R106</accession>
<dbReference type="UniPathway" id="UPA00035">
    <property type="reaction ID" value="UER00040"/>
</dbReference>
<keyword evidence="19" id="KW-1185">Reference proteome</keyword>
<comment type="pathway">
    <text evidence="2 15">Amino-acid biosynthesis; L-tryptophan biosynthesis; L-tryptophan from chorismate: step 1/5.</text>
</comment>
<evidence type="ECO:0000256" key="8">
    <source>
        <dbReference type="ARBA" id="ARBA00022723"/>
    </source>
</evidence>
<comment type="catalytic activity">
    <reaction evidence="14 15">
        <text>chorismate + L-glutamine = anthranilate + pyruvate + L-glutamate + H(+)</text>
        <dbReference type="Rhea" id="RHEA:21732"/>
        <dbReference type="ChEBI" id="CHEBI:15361"/>
        <dbReference type="ChEBI" id="CHEBI:15378"/>
        <dbReference type="ChEBI" id="CHEBI:16567"/>
        <dbReference type="ChEBI" id="CHEBI:29748"/>
        <dbReference type="ChEBI" id="CHEBI:29985"/>
        <dbReference type="ChEBI" id="CHEBI:58359"/>
        <dbReference type="EC" id="4.1.3.27"/>
    </reaction>
</comment>
<dbReference type="InterPro" id="IPR005256">
    <property type="entry name" value="Anth_synth_I_PabB"/>
</dbReference>
<dbReference type="OrthoDB" id="9803598at2"/>